<organism evidence="3 4">
    <name type="scientific">Kingdonia uniflora</name>
    <dbReference type="NCBI Taxonomy" id="39325"/>
    <lineage>
        <taxon>Eukaryota</taxon>
        <taxon>Viridiplantae</taxon>
        <taxon>Streptophyta</taxon>
        <taxon>Embryophyta</taxon>
        <taxon>Tracheophyta</taxon>
        <taxon>Spermatophyta</taxon>
        <taxon>Magnoliopsida</taxon>
        <taxon>Ranunculales</taxon>
        <taxon>Circaeasteraceae</taxon>
        <taxon>Kingdonia</taxon>
    </lineage>
</organism>
<gene>
    <name evidence="3" type="ORF">GIB67_001903</name>
</gene>
<evidence type="ECO:0000313" key="3">
    <source>
        <dbReference type="EMBL" id="KAF6141014.1"/>
    </source>
</evidence>
<dbReference type="Proteomes" id="UP000541444">
    <property type="component" value="Unassembled WGS sequence"/>
</dbReference>
<dbReference type="EMBL" id="JACGCM010002334">
    <property type="protein sequence ID" value="KAF6141014.1"/>
    <property type="molecule type" value="Genomic_DNA"/>
</dbReference>
<dbReference type="InterPro" id="IPR011051">
    <property type="entry name" value="RmlC_Cupin_sf"/>
</dbReference>
<dbReference type="PROSITE" id="PS51257">
    <property type="entry name" value="PROKAR_LIPOPROTEIN"/>
    <property type="match status" value="1"/>
</dbReference>
<keyword evidence="1" id="KW-1133">Transmembrane helix</keyword>
<evidence type="ECO:0000259" key="2">
    <source>
        <dbReference type="Pfam" id="PF00190"/>
    </source>
</evidence>
<keyword evidence="4" id="KW-1185">Reference proteome</keyword>
<dbReference type="InterPro" id="IPR014710">
    <property type="entry name" value="RmlC-like_jellyroll"/>
</dbReference>
<reference evidence="3 4" key="1">
    <citation type="journal article" date="2020" name="IScience">
        <title>Genome Sequencing of the Endangered Kingdonia uniflora (Circaeasteraceae, Ranunculales) Reveals Potential Mechanisms of Evolutionary Specialization.</title>
        <authorList>
            <person name="Sun Y."/>
            <person name="Deng T."/>
            <person name="Zhang A."/>
            <person name="Moore M.J."/>
            <person name="Landis J.B."/>
            <person name="Lin N."/>
            <person name="Zhang H."/>
            <person name="Zhang X."/>
            <person name="Huang J."/>
            <person name="Zhang X."/>
            <person name="Sun H."/>
            <person name="Wang H."/>
        </authorList>
    </citation>
    <scope>NUCLEOTIDE SEQUENCE [LARGE SCALE GENOMIC DNA]</scope>
    <source>
        <strain evidence="3">TB1705</strain>
        <tissue evidence="3">Leaf</tissue>
    </source>
</reference>
<sequence>MKLNITTTKSQVFITMGAIFAILALALLSCFVFASDPSPLQDFCVAIDEPRSPALFVNGKFCKDPKLVTVNDFFPNARKHSEQSGIKFHYSYRRPNTKTQYPGDILSSDRLHLMQNVERTSAIAISSIPSQNPDKMIIANTVFGSNPSINVLAKAFQINKTTVDYIQAQFR</sequence>
<feature type="domain" description="Cupin type-1" evidence="2">
    <location>
        <begin position="111"/>
        <end position="163"/>
    </location>
</feature>
<dbReference type="PANTHER" id="PTHR31238">
    <property type="entry name" value="GERMIN-LIKE PROTEIN SUBFAMILY 3 MEMBER 3"/>
    <property type="match status" value="1"/>
</dbReference>
<dbReference type="Pfam" id="PF00190">
    <property type="entry name" value="Cupin_1"/>
    <property type="match status" value="1"/>
</dbReference>
<evidence type="ECO:0000256" key="1">
    <source>
        <dbReference type="SAM" id="Phobius"/>
    </source>
</evidence>
<feature type="transmembrane region" description="Helical" evidence="1">
    <location>
        <begin position="12"/>
        <end position="34"/>
    </location>
</feature>
<protein>
    <recommendedName>
        <fullName evidence="2">Cupin type-1 domain-containing protein</fullName>
    </recommendedName>
</protein>
<accession>A0A7J7LET0</accession>
<dbReference type="InterPro" id="IPR006045">
    <property type="entry name" value="Cupin_1"/>
</dbReference>
<dbReference type="OrthoDB" id="1422629at2759"/>
<dbReference type="AlphaFoldDB" id="A0A7J7LET0"/>
<keyword evidence="1" id="KW-0812">Transmembrane</keyword>
<dbReference type="SUPFAM" id="SSF51182">
    <property type="entry name" value="RmlC-like cupins"/>
    <property type="match status" value="1"/>
</dbReference>
<proteinExistence type="predicted"/>
<name>A0A7J7LET0_9MAGN</name>
<comment type="caution">
    <text evidence="3">The sequence shown here is derived from an EMBL/GenBank/DDBJ whole genome shotgun (WGS) entry which is preliminary data.</text>
</comment>
<evidence type="ECO:0000313" key="4">
    <source>
        <dbReference type="Proteomes" id="UP000541444"/>
    </source>
</evidence>
<dbReference type="Gene3D" id="2.60.120.10">
    <property type="entry name" value="Jelly Rolls"/>
    <property type="match status" value="1"/>
</dbReference>
<keyword evidence="1" id="KW-0472">Membrane</keyword>